<proteinExistence type="predicted"/>
<dbReference type="OrthoDB" id="9799122at2"/>
<dbReference type="EMBL" id="ANHY01000006">
    <property type="protein sequence ID" value="EKV31527.1"/>
    <property type="molecule type" value="Genomic_DNA"/>
</dbReference>
<keyword evidence="3" id="KW-1185">Reference proteome</keyword>
<dbReference type="STRING" id="1238182.C882_3900"/>
<dbReference type="Proteomes" id="UP000009881">
    <property type="component" value="Unassembled WGS sequence"/>
</dbReference>
<feature type="domain" description="DSBA-like thioredoxin" evidence="1">
    <location>
        <begin position="3"/>
        <end position="199"/>
    </location>
</feature>
<dbReference type="eggNOG" id="COG2761">
    <property type="taxonomic scope" value="Bacteria"/>
</dbReference>
<dbReference type="SUPFAM" id="SSF52833">
    <property type="entry name" value="Thioredoxin-like"/>
    <property type="match status" value="1"/>
</dbReference>
<evidence type="ECO:0000313" key="3">
    <source>
        <dbReference type="Proteomes" id="UP000009881"/>
    </source>
</evidence>
<dbReference type="Gene3D" id="3.40.30.10">
    <property type="entry name" value="Glutaredoxin"/>
    <property type="match status" value="1"/>
</dbReference>
<comment type="caution">
    <text evidence="2">The sequence shown here is derived from an EMBL/GenBank/DDBJ whole genome shotgun (WGS) entry which is preliminary data.</text>
</comment>
<dbReference type="AlphaFoldDB" id="K9H1U0"/>
<dbReference type="InterPro" id="IPR036249">
    <property type="entry name" value="Thioredoxin-like_sf"/>
</dbReference>
<dbReference type="Pfam" id="PF01323">
    <property type="entry name" value="DSBA"/>
    <property type="match status" value="1"/>
</dbReference>
<evidence type="ECO:0000259" key="1">
    <source>
        <dbReference type="Pfam" id="PF01323"/>
    </source>
</evidence>
<dbReference type="GO" id="GO:0016853">
    <property type="term" value="F:isomerase activity"/>
    <property type="evidence" value="ECO:0007669"/>
    <property type="project" value="UniProtKB-KW"/>
</dbReference>
<dbReference type="InterPro" id="IPR001853">
    <property type="entry name" value="DSBA-like_thioredoxin_dom"/>
</dbReference>
<protein>
    <submittedName>
        <fullName evidence="2">Putative dithiol-disulfide isomerase</fullName>
    </submittedName>
</protein>
<dbReference type="RefSeq" id="WP_009540008.1">
    <property type="nucleotide sequence ID" value="NZ_ANHY01000006.1"/>
</dbReference>
<dbReference type="PATRIC" id="fig|1238182.3.peg.1563"/>
<dbReference type="PANTHER" id="PTHR13887">
    <property type="entry name" value="GLUTATHIONE S-TRANSFERASE KAPPA"/>
    <property type="match status" value="1"/>
</dbReference>
<gene>
    <name evidence="2" type="ORF">C882_3900</name>
</gene>
<keyword evidence="2" id="KW-0413">Isomerase</keyword>
<organism evidence="2 3">
    <name type="scientific">Caenispirillum salinarum AK4</name>
    <dbReference type="NCBI Taxonomy" id="1238182"/>
    <lineage>
        <taxon>Bacteria</taxon>
        <taxon>Pseudomonadati</taxon>
        <taxon>Pseudomonadota</taxon>
        <taxon>Alphaproteobacteria</taxon>
        <taxon>Rhodospirillales</taxon>
        <taxon>Novispirillaceae</taxon>
        <taxon>Caenispirillum</taxon>
    </lineage>
</organism>
<sequence length="216" mass="24293">MHITIVFDTVCPWCFIGKRRMERALRARPEVRATFSWQPFLLNPELPPEGTDRSLYLERKFGGRQRVDRMYEALTTAGHHEGILFAFDRIRRTPNALNSHRLVQWAPSHLRTDLVDALFVSYFSDGMDIGEPAVLAGIAAECGLEYRAALHYLRSEAGVNGVYNANARSHRMGINGVPCFLFNQAYSLAGAQEVEVLVRMVDLAAETQVIDPVSQA</sequence>
<accession>K9H1U0</accession>
<reference evidence="2 3" key="1">
    <citation type="journal article" date="2013" name="Genome Announc.">
        <title>Draft Genome Sequence of an Alphaproteobacterium, Caenispirillum salinarum AK4(T), Isolated from a Solar Saltern.</title>
        <authorList>
            <person name="Khatri I."/>
            <person name="Singh A."/>
            <person name="Korpole S."/>
            <person name="Pinnaka A.K."/>
            <person name="Subramanian S."/>
        </authorList>
    </citation>
    <scope>NUCLEOTIDE SEQUENCE [LARGE SCALE GENOMIC DNA]</scope>
    <source>
        <strain evidence="2 3">AK4</strain>
    </source>
</reference>
<name>K9H1U0_9PROT</name>
<dbReference type="GO" id="GO:0016491">
    <property type="term" value="F:oxidoreductase activity"/>
    <property type="evidence" value="ECO:0007669"/>
    <property type="project" value="InterPro"/>
</dbReference>
<evidence type="ECO:0000313" key="2">
    <source>
        <dbReference type="EMBL" id="EKV31527.1"/>
    </source>
</evidence>
<dbReference type="PANTHER" id="PTHR13887:SF41">
    <property type="entry name" value="THIOREDOXIN SUPERFAMILY PROTEIN"/>
    <property type="match status" value="1"/>
</dbReference>
<dbReference type="CDD" id="cd03024">
    <property type="entry name" value="DsbA_FrnE"/>
    <property type="match status" value="1"/>
</dbReference>